<dbReference type="InterPro" id="IPR019734">
    <property type="entry name" value="TPR_rpt"/>
</dbReference>
<dbReference type="OrthoDB" id="479590at2"/>
<dbReference type="EMBL" id="CP003600">
    <property type="protein sequence ID" value="AFY95679.1"/>
    <property type="molecule type" value="Genomic_DNA"/>
</dbReference>
<dbReference type="eggNOG" id="COG0457">
    <property type="taxonomic scope" value="Bacteria"/>
</dbReference>
<dbReference type="RefSeq" id="WP_015161773.1">
    <property type="nucleotide sequence ID" value="NC_019697.1"/>
</dbReference>
<proteinExistence type="predicted"/>
<evidence type="ECO:0000256" key="3">
    <source>
        <dbReference type="PROSITE-ProRule" id="PRU00339"/>
    </source>
</evidence>
<keyword evidence="4" id="KW-0472">Membrane</keyword>
<evidence type="ECO:0000256" key="1">
    <source>
        <dbReference type="ARBA" id="ARBA00022737"/>
    </source>
</evidence>
<keyword evidence="4" id="KW-1133">Transmembrane helix</keyword>
<feature type="transmembrane region" description="Helical" evidence="4">
    <location>
        <begin position="244"/>
        <end position="267"/>
    </location>
</feature>
<gene>
    <name evidence="5" type="ORF">Cha6605_4764</name>
</gene>
<dbReference type="AlphaFoldDB" id="K9UNA1"/>
<accession>K9UNA1</accession>
<evidence type="ECO:0000313" key="6">
    <source>
        <dbReference type="Proteomes" id="UP000010366"/>
    </source>
</evidence>
<feature type="transmembrane region" description="Helical" evidence="4">
    <location>
        <begin position="176"/>
        <end position="198"/>
    </location>
</feature>
<dbReference type="KEGG" id="cmp:Cha6605_4764"/>
<dbReference type="HOGENOM" id="CLU_1010806_0_0_3"/>
<reference evidence="5 6" key="1">
    <citation type="submission" date="2012-05" db="EMBL/GenBank/DDBJ databases">
        <title>Finished chromosome of genome of Chamaesiphon sp. PCC 6605.</title>
        <authorList>
            <consortium name="US DOE Joint Genome Institute"/>
            <person name="Gugger M."/>
            <person name="Coursin T."/>
            <person name="Rippka R."/>
            <person name="Tandeau De Marsac N."/>
            <person name="Huntemann M."/>
            <person name="Wei C.-L."/>
            <person name="Han J."/>
            <person name="Detter J.C."/>
            <person name="Han C."/>
            <person name="Tapia R."/>
            <person name="Chen A."/>
            <person name="Kyrpides N."/>
            <person name="Mavromatis K."/>
            <person name="Markowitz V."/>
            <person name="Szeto E."/>
            <person name="Ivanova N."/>
            <person name="Pagani I."/>
            <person name="Pati A."/>
            <person name="Goodwin L."/>
            <person name="Nordberg H.P."/>
            <person name="Cantor M.N."/>
            <person name="Hua S.X."/>
            <person name="Woyke T."/>
            <person name="Kerfeld C.A."/>
        </authorList>
    </citation>
    <scope>NUCLEOTIDE SEQUENCE [LARGE SCALE GENOMIC DNA]</scope>
    <source>
        <strain evidence="6">ATCC 27169 / PCC 6605</strain>
    </source>
</reference>
<keyword evidence="1" id="KW-0677">Repeat</keyword>
<evidence type="ECO:0000256" key="2">
    <source>
        <dbReference type="ARBA" id="ARBA00022803"/>
    </source>
</evidence>
<dbReference type="PROSITE" id="PS50005">
    <property type="entry name" value="TPR"/>
    <property type="match status" value="2"/>
</dbReference>
<evidence type="ECO:0000256" key="4">
    <source>
        <dbReference type="SAM" id="Phobius"/>
    </source>
</evidence>
<dbReference type="InterPro" id="IPR051685">
    <property type="entry name" value="Ycf3/AcsC/BcsC/TPR_MFPF"/>
</dbReference>
<dbReference type="STRING" id="1173020.Cha6605_4764"/>
<dbReference type="SUPFAM" id="SSF48452">
    <property type="entry name" value="TPR-like"/>
    <property type="match status" value="1"/>
</dbReference>
<keyword evidence="6" id="KW-1185">Reference proteome</keyword>
<dbReference type="Gene3D" id="1.25.40.10">
    <property type="entry name" value="Tetratricopeptide repeat domain"/>
    <property type="match status" value="1"/>
</dbReference>
<dbReference type="SMART" id="SM00028">
    <property type="entry name" value="TPR"/>
    <property type="match status" value="3"/>
</dbReference>
<dbReference type="Pfam" id="PF13432">
    <property type="entry name" value="TPR_16"/>
    <property type="match status" value="1"/>
</dbReference>
<organism evidence="5 6">
    <name type="scientific">Chamaesiphon minutus (strain ATCC 27169 / PCC 6605)</name>
    <dbReference type="NCBI Taxonomy" id="1173020"/>
    <lineage>
        <taxon>Bacteria</taxon>
        <taxon>Bacillati</taxon>
        <taxon>Cyanobacteriota</taxon>
        <taxon>Cyanophyceae</taxon>
        <taxon>Gomontiellales</taxon>
        <taxon>Chamaesiphonaceae</taxon>
        <taxon>Chamaesiphon</taxon>
    </lineage>
</organism>
<feature type="repeat" description="TPR" evidence="3">
    <location>
        <begin position="35"/>
        <end position="68"/>
    </location>
</feature>
<evidence type="ECO:0000313" key="5">
    <source>
        <dbReference type="EMBL" id="AFY95679.1"/>
    </source>
</evidence>
<sequence length="275" mass="32242">MDKTLDRAWILMGSNRFERSEQEIRKHLSENPDDARAHTMLAMCLFDLSRHDEAIESAKKAIELVPENPYPYWVLGFLYIRLQQLDPAEEYLSEAIELNPECPDFYASLSELYWLRGCSHNLTHEKRKKFLEKGVEASRKSLAINPEHISSILYLIKNLLVFEENFCFYNIWGLQIYPTGISLGATMVGLVIMIEGTYTEFRIWFNPHYRKYLISSSALIIKLFWSGLLIISLIGLNWSILPVFIIKFLTLLLWFCLPALIITLFFLMRRYIIKD</sequence>
<keyword evidence="2 3" id="KW-0802">TPR repeat</keyword>
<feature type="transmembrane region" description="Helical" evidence="4">
    <location>
        <begin position="219"/>
        <end position="238"/>
    </location>
</feature>
<name>K9UNA1_CHAP6</name>
<protein>
    <submittedName>
        <fullName evidence="5">Tetratricopeptide repeat protein</fullName>
    </submittedName>
</protein>
<dbReference type="Proteomes" id="UP000010366">
    <property type="component" value="Chromosome"/>
</dbReference>
<feature type="repeat" description="TPR" evidence="3">
    <location>
        <begin position="69"/>
        <end position="102"/>
    </location>
</feature>
<keyword evidence="4" id="KW-0812">Transmembrane</keyword>
<dbReference type="Pfam" id="PF13181">
    <property type="entry name" value="TPR_8"/>
    <property type="match status" value="1"/>
</dbReference>
<dbReference type="PANTHER" id="PTHR44943:SF8">
    <property type="entry name" value="TPR REPEAT-CONTAINING PROTEIN MJ0263"/>
    <property type="match status" value="1"/>
</dbReference>
<dbReference type="InterPro" id="IPR011990">
    <property type="entry name" value="TPR-like_helical_dom_sf"/>
</dbReference>
<dbReference type="PANTHER" id="PTHR44943">
    <property type="entry name" value="CELLULOSE SYNTHASE OPERON PROTEIN C"/>
    <property type="match status" value="1"/>
</dbReference>